<dbReference type="Gene3D" id="2.70.98.10">
    <property type="match status" value="1"/>
</dbReference>
<evidence type="ECO:0000259" key="6">
    <source>
        <dbReference type="Pfam" id="PF10566"/>
    </source>
</evidence>
<dbReference type="InterPro" id="IPR013785">
    <property type="entry name" value="Aldolase_TIM"/>
</dbReference>
<dbReference type="Pfam" id="PF10566">
    <property type="entry name" value="Glyco_hydro_97"/>
    <property type="match status" value="1"/>
</dbReference>
<sequence>MKKLHFLFLFYFIFSFCVKAQELLSPNKKIKIAVTILEKSNNNQLQFKILYSKDKRFIEVLPLSSLGITRTDENFINNMELLNVSKITSIDEKYEMIIGKKKQRENFGNEQIFSFKNNNGALMNIIFRAYNDGVAFRYEFPEKTGSKINILSENTSYILPENTNRWMQEFELSYEGFYPINTDGKGKKVQHWGFPALYKVNEENVWAMISEADLSEYNCAASLRNSNLLNKYSVSYPEPRDNFKQTGAIGFLPWKSQWHTLIIGSLSDITESTLIDDVSLPNQLKNIDWIKPGAVSWIYWAENHGSKDYKKVITYIDLAVEMKWPYALIDWEWDVMDNGGNLEDAVKYAKSKGIKILLWYNSGTSWLEPTPWDRLLTPEKRAVEFAWLRKIGIDGIKVDFFAGDQQDMVKNYIAILKEAAPYQLMINFHGATLPRGWARTYPNLLTTEAVYGAEWYNNLPVLTNEAARHNTTLPFTRNVVGSMDYTPVTFSDSQHPHITTRGHELALSVVFESALQQFADRPEVYKNLPAAPKNFLTNIPVTWDDTKLIDGYPGEKAVIARRKGNIWYIGGLNGKDTPESFSLNLDKILKSKSTLEIITDNSDGSSFTNYTVNIKKGELFKINCLARGGFTAILKE</sequence>
<reference evidence="9 10" key="1">
    <citation type="submission" date="2018-08" db="EMBL/GenBank/DDBJ databases">
        <title>Genomic Encyclopedia of Archaeal and Bacterial Type Strains, Phase II (KMG-II): from individual species to whole genera.</title>
        <authorList>
            <person name="Goeker M."/>
        </authorList>
    </citation>
    <scope>NUCLEOTIDE SEQUENCE [LARGE SCALE GENOMIC DNA]</scope>
    <source>
        <strain evidence="9 10">DSM 100880</strain>
    </source>
</reference>
<name>A0A3E0E0C5_9FLAO</name>
<keyword evidence="4" id="KW-0106">Calcium</keyword>
<feature type="domain" description="Glycosyl-hydrolase 97 C-terminal oligomerisation" evidence="8">
    <location>
        <begin position="542"/>
        <end position="634"/>
    </location>
</feature>
<organism evidence="9 10">
    <name type="scientific">Flavobacterium aquicola</name>
    <dbReference type="NCBI Taxonomy" id="1682742"/>
    <lineage>
        <taxon>Bacteria</taxon>
        <taxon>Pseudomonadati</taxon>
        <taxon>Bacteroidota</taxon>
        <taxon>Flavobacteriia</taxon>
        <taxon>Flavobacteriales</taxon>
        <taxon>Flavobacteriaceae</taxon>
        <taxon>Flavobacterium</taxon>
    </lineage>
</organism>
<dbReference type="InterPro" id="IPR017853">
    <property type="entry name" value="GH"/>
</dbReference>
<dbReference type="Gene3D" id="2.60.40.1180">
    <property type="entry name" value="Golgi alpha-mannosidase II"/>
    <property type="match status" value="1"/>
</dbReference>
<evidence type="ECO:0000259" key="7">
    <source>
        <dbReference type="Pfam" id="PF14508"/>
    </source>
</evidence>
<dbReference type="AlphaFoldDB" id="A0A3E0E0C5"/>
<evidence type="ECO:0000313" key="10">
    <source>
        <dbReference type="Proteomes" id="UP000257136"/>
    </source>
</evidence>
<dbReference type="InterPro" id="IPR052720">
    <property type="entry name" value="Glycosyl_hydrolase_97"/>
</dbReference>
<accession>A0A3E0E0C5</accession>
<keyword evidence="5" id="KW-0326">Glycosidase</keyword>
<dbReference type="InterPro" id="IPR029483">
    <property type="entry name" value="GH97_C"/>
</dbReference>
<dbReference type="InterPro" id="IPR014718">
    <property type="entry name" value="GH-type_carb-bd"/>
</dbReference>
<dbReference type="InterPro" id="IPR013780">
    <property type="entry name" value="Glyco_hydro_b"/>
</dbReference>
<dbReference type="InterPro" id="IPR019563">
    <property type="entry name" value="GH97_catalytic"/>
</dbReference>
<dbReference type="EMBL" id="QUNI01000016">
    <property type="protein sequence ID" value="REG91635.1"/>
    <property type="molecule type" value="Genomic_DNA"/>
</dbReference>
<feature type="domain" description="Glycosyl-hydrolase 97 catalytic" evidence="6">
    <location>
        <begin position="303"/>
        <end position="450"/>
    </location>
</feature>
<dbReference type="InterPro" id="IPR029486">
    <property type="entry name" value="GH97_N"/>
</dbReference>
<evidence type="ECO:0000256" key="1">
    <source>
        <dbReference type="ARBA" id="ARBA00001913"/>
    </source>
</evidence>
<keyword evidence="10" id="KW-1185">Reference proteome</keyword>
<dbReference type="SUPFAM" id="SSF51445">
    <property type="entry name" value="(Trans)glycosidases"/>
    <property type="match status" value="1"/>
</dbReference>
<evidence type="ECO:0000256" key="2">
    <source>
        <dbReference type="ARBA" id="ARBA00011245"/>
    </source>
</evidence>
<feature type="domain" description="Glycosyl-hydrolase 97 N-terminal" evidence="7">
    <location>
        <begin position="24"/>
        <end position="281"/>
    </location>
</feature>
<dbReference type="Pfam" id="PF14508">
    <property type="entry name" value="GH97_N"/>
    <property type="match status" value="1"/>
</dbReference>
<protein>
    <submittedName>
        <fullName evidence="9">Glycosyl hydrolase family 97</fullName>
    </submittedName>
</protein>
<evidence type="ECO:0000256" key="4">
    <source>
        <dbReference type="ARBA" id="ARBA00022837"/>
    </source>
</evidence>
<gene>
    <name evidence="9" type="ORF">C8P67_11640</name>
</gene>
<dbReference type="Proteomes" id="UP000257136">
    <property type="component" value="Unassembled WGS sequence"/>
</dbReference>
<dbReference type="PANTHER" id="PTHR35803:SF2">
    <property type="entry name" value="RETAINING ALPHA-GALACTOSIDASE"/>
    <property type="match status" value="1"/>
</dbReference>
<evidence type="ECO:0000256" key="5">
    <source>
        <dbReference type="ARBA" id="ARBA00023295"/>
    </source>
</evidence>
<dbReference type="GO" id="GO:0016798">
    <property type="term" value="F:hydrolase activity, acting on glycosyl bonds"/>
    <property type="evidence" value="ECO:0007669"/>
    <property type="project" value="UniProtKB-KW"/>
</dbReference>
<proteinExistence type="predicted"/>
<dbReference type="PANTHER" id="PTHR35803">
    <property type="entry name" value="GLUCAN 1,4-ALPHA-GLUCOSIDASE SUSB-RELATED"/>
    <property type="match status" value="1"/>
</dbReference>
<evidence type="ECO:0000259" key="8">
    <source>
        <dbReference type="Pfam" id="PF14509"/>
    </source>
</evidence>
<dbReference type="GO" id="GO:0030246">
    <property type="term" value="F:carbohydrate binding"/>
    <property type="evidence" value="ECO:0007669"/>
    <property type="project" value="InterPro"/>
</dbReference>
<comment type="subunit">
    <text evidence="2">Monomer.</text>
</comment>
<keyword evidence="3 9" id="KW-0378">Hydrolase</keyword>
<dbReference type="Gene3D" id="3.20.20.70">
    <property type="entry name" value="Aldolase class I"/>
    <property type="match status" value="1"/>
</dbReference>
<comment type="cofactor">
    <cofactor evidence="1">
        <name>Ca(2+)</name>
        <dbReference type="ChEBI" id="CHEBI:29108"/>
    </cofactor>
</comment>
<comment type="caution">
    <text evidence="9">The sequence shown here is derived from an EMBL/GenBank/DDBJ whole genome shotgun (WGS) entry which is preliminary data.</text>
</comment>
<dbReference type="RefSeq" id="WP_115814937.1">
    <property type="nucleotide sequence ID" value="NZ_QUNI01000016.1"/>
</dbReference>
<evidence type="ECO:0000313" key="9">
    <source>
        <dbReference type="EMBL" id="REG91635.1"/>
    </source>
</evidence>
<dbReference type="Pfam" id="PF14509">
    <property type="entry name" value="GH97_C"/>
    <property type="match status" value="1"/>
</dbReference>
<dbReference type="OrthoDB" id="57532at2"/>
<evidence type="ECO:0000256" key="3">
    <source>
        <dbReference type="ARBA" id="ARBA00022801"/>
    </source>
</evidence>